<dbReference type="GO" id="GO:0071555">
    <property type="term" value="P:cell wall organization"/>
    <property type="evidence" value="ECO:0007669"/>
    <property type="project" value="InterPro"/>
</dbReference>
<dbReference type="InterPro" id="IPR029787">
    <property type="entry name" value="Nucleotide_cyclase"/>
</dbReference>
<sequence>MKLQLGVIHGIVGTILMLFTVHMNETILDFRQIAVILSALYGGLLSSVITGVIICLVRWLVFGTDNYATIIAAVNTIAVAIAVGIACSRRWSYWSKWSVSVLICILFTGAIFVFNLRTDALVPVVSYACMMAVGGLLTAHLTAFFIRTKAHSLRMEKEATVDFLTGLNNHRTFDNRYNALLDSASLKSECLSVALLDIDHFKKVNDTYGHANGDAVLKQLSLLLQSSARPFDIVSRNGGEEFSVLFYDTPHEHALLIAERIRSAVSQHIFELNEGQRIRLTISIGVATYPDTKPEALREQADQALYQAKANGRNRVCSNMNLSLGVHSMVTG</sequence>
<proteinExistence type="predicted"/>
<dbReference type="GO" id="GO:0052621">
    <property type="term" value="F:diguanylate cyclase activity"/>
    <property type="evidence" value="ECO:0007669"/>
    <property type="project" value="UniProtKB-EC"/>
</dbReference>
<dbReference type="InterPro" id="IPR050469">
    <property type="entry name" value="Diguanylate_Cyclase"/>
</dbReference>
<organism evidence="8 9">
    <name type="scientific">Paenibacillus phyllosphaerae</name>
    <dbReference type="NCBI Taxonomy" id="274593"/>
    <lineage>
        <taxon>Bacteria</taxon>
        <taxon>Bacillati</taxon>
        <taxon>Bacillota</taxon>
        <taxon>Bacilli</taxon>
        <taxon>Bacillales</taxon>
        <taxon>Paenibacillaceae</taxon>
        <taxon>Paenibacillus</taxon>
    </lineage>
</organism>
<dbReference type="EC" id="2.7.7.65" evidence="8"/>
<keyword evidence="5 6" id="KW-0472">Membrane</keyword>
<protein>
    <submittedName>
        <fullName evidence="8">Diguanylate cyclase</fullName>
        <ecNumber evidence="8">2.7.7.65</ecNumber>
    </submittedName>
</protein>
<evidence type="ECO:0000313" key="9">
    <source>
        <dbReference type="Proteomes" id="UP000570361"/>
    </source>
</evidence>
<feature type="transmembrane region" description="Helical" evidence="6">
    <location>
        <begin position="99"/>
        <end position="118"/>
    </location>
</feature>
<gene>
    <name evidence="8" type="ORF">FHS18_002286</name>
</gene>
<evidence type="ECO:0000256" key="4">
    <source>
        <dbReference type="ARBA" id="ARBA00022989"/>
    </source>
</evidence>
<keyword evidence="8" id="KW-0808">Transferase</keyword>
<dbReference type="GO" id="GO:0005886">
    <property type="term" value="C:plasma membrane"/>
    <property type="evidence" value="ECO:0007669"/>
    <property type="project" value="UniProtKB-SubCell"/>
</dbReference>
<feature type="transmembrane region" description="Helical" evidence="6">
    <location>
        <begin position="124"/>
        <end position="146"/>
    </location>
</feature>
<dbReference type="SUPFAM" id="SSF55073">
    <property type="entry name" value="Nucleotide cyclase"/>
    <property type="match status" value="1"/>
</dbReference>
<dbReference type="GO" id="GO:0043709">
    <property type="term" value="P:cell adhesion involved in single-species biofilm formation"/>
    <property type="evidence" value="ECO:0007669"/>
    <property type="project" value="TreeGrafter"/>
</dbReference>
<dbReference type="FunFam" id="3.30.70.270:FF:000001">
    <property type="entry name" value="Diguanylate cyclase domain protein"/>
    <property type="match status" value="1"/>
</dbReference>
<keyword evidence="3 6" id="KW-0812">Transmembrane</keyword>
<dbReference type="Proteomes" id="UP000570361">
    <property type="component" value="Unassembled WGS sequence"/>
</dbReference>
<evidence type="ECO:0000256" key="1">
    <source>
        <dbReference type="ARBA" id="ARBA00004651"/>
    </source>
</evidence>
<keyword evidence="2" id="KW-1003">Cell membrane</keyword>
<name>A0A7W5FMP4_9BACL</name>
<feature type="transmembrane region" description="Helical" evidence="6">
    <location>
        <begin position="67"/>
        <end position="87"/>
    </location>
</feature>
<dbReference type="GO" id="GO:0000155">
    <property type="term" value="F:phosphorelay sensor kinase activity"/>
    <property type="evidence" value="ECO:0007669"/>
    <property type="project" value="InterPro"/>
</dbReference>
<dbReference type="Pfam" id="PF00990">
    <property type="entry name" value="GGDEF"/>
    <property type="match status" value="1"/>
</dbReference>
<reference evidence="8 9" key="1">
    <citation type="submission" date="2020-08" db="EMBL/GenBank/DDBJ databases">
        <title>Genomic Encyclopedia of Type Strains, Phase III (KMG-III): the genomes of soil and plant-associated and newly described type strains.</title>
        <authorList>
            <person name="Whitman W."/>
        </authorList>
    </citation>
    <scope>NUCLEOTIDE SEQUENCE [LARGE SCALE GENOMIC DNA]</scope>
    <source>
        <strain evidence="8 9">CECT 5862</strain>
    </source>
</reference>
<dbReference type="SMART" id="SM00267">
    <property type="entry name" value="GGDEF"/>
    <property type="match status" value="1"/>
</dbReference>
<feature type="domain" description="GGDEF" evidence="7">
    <location>
        <begin position="189"/>
        <end position="321"/>
    </location>
</feature>
<dbReference type="AlphaFoldDB" id="A0A7W5FMP4"/>
<evidence type="ECO:0000259" key="7">
    <source>
        <dbReference type="PROSITE" id="PS50887"/>
    </source>
</evidence>
<dbReference type="PANTHER" id="PTHR45138">
    <property type="entry name" value="REGULATORY COMPONENTS OF SENSORY TRANSDUCTION SYSTEM"/>
    <property type="match status" value="1"/>
</dbReference>
<accession>A0A7W5FMP4</accession>
<dbReference type="NCBIfam" id="TIGR00254">
    <property type="entry name" value="GGDEF"/>
    <property type="match status" value="1"/>
</dbReference>
<feature type="transmembrane region" description="Helical" evidence="6">
    <location>
        <begin position="6"/>
        <end position="23"/>
    </location>
</feature>
<comment type="subcellular location">
    <subcellularLocation>
        <location evidence="1">Cell membrane</location>
        <topology evidence="1">Multi-pass membrane protein</topology>
    </subcellularLocation>
</comment>
<dbReference type="InterPro" id="IPR011620">
    <property type="entry name" value="Sig_transdc_His_kinase_LytS_TM"/>
</dbReference>
<comment type="caution">
    <text evidence="8">The sequence shown here is derived from an EMBL/GenBank/DDBJ whole genome shotgun (WGS) entry which is preliminary data.</text>
</comment>
<evidence type="ECO:0000256" key="6">
    <source>
        <dbReference type="SAM" id="Phobius"/>
    </source>
</evidence>
<dbReference type="PANTHER" id="PTHR45138:SF9">
    <property type="entry name" value="DIGUANYLATE CYCLASE DGCM-RELATED"/>
    <property type="match status" value="1"/>
</dbReference>
<dbReference type="Pfam" id="PF07694">
    <property type="entry name" value="5TM-5TMR_LYT"/>
    <property type="match status" value="1"/>
</dbReference>
<evidence type="ECO:0000256" key="2">
    <source>
        <dbReference type="ARBA" id="ARBA00022475"/>
    </source>
</evidence>
<dbReference type="EMBL" id="JACHXK010000004">
    <property type="protein sequence ID" value="MBB3110219.1"/>
    <property type="molecule type" value="Genomic_DNA"/>
</dbReference>
<evidence type="ECO:0000313" key="8">
    <source>
        <dbReference type="EMBL" id="MBB3110219.1"/>
    </source>
</evidence>
<evidence type="ECO:0000256" key="5">
    <source>
        <dbReference type="ARBA" id="ARBA00023136"/>
    </source>
</evidence>
<dbReference type="GO" id="GO:1902201">
    <property type="term" value="P:negative regulation of bacterial-type flagellum-dependent cell motility"/>
    <property type="evidence" value="ECO:0007669"/>
    <property type="project" value="TreeGrafter"/>
</dbReference>
<evidence type="ECO:0000256" key="3">
    <source>
        <dbReference type="ARBA" id="ARBA00022692"/>
    </source>
</evidence>
<keyword evidence="9" id="KW-1185">Reference proteome</keyword>
<dbReference type="CDD" id="cd01949">
    <property type="entry name" value="GGDEF"/>
    <property type="match status" value="1"/>
</dbReference>
<keyword evidence="4 6" id="KW-1133">Transmembrane helix</keyword>
<dbReference type="Gene3D" id="3.30.70.270">
    <property type="match status" value="1"/>
</dbReference>
<dbReference type="InterPro" id="IPR043128">
    <property type="entry name" value="Rev_trsase/Diguanyl_cyclase"/>
</dbReference>
<keyword evidence="8" id="KW-0548">Nucleotidyltransferase</keyword>
<dbReference type="PROSITE" id="PS50887">
    <property type="entry name" value="GGDEF"/>
    <property type="match status" value="1"/>
</dbReference>
<feature type="transmembrane region" description="Helical" evidence="6">
    <location>
        <begin position="35"/>
        <end position="61"/>
    </location>
</feature>
<dbReference type="InterPro" id="IPR000160">
    <property type="entry name" value="GGDEF_dom"/>
</dbReference>